<gene>
    <name evidence="1" type="ORF">E5336_04485</name>
</gene>
<organism evidence="1 2">
    <name type="scientific">Dubosiella muris</name>
    <dbReference type="NCBI Taxonomy" id="3038133"/>
    <lineage>
        <taxon>Bacteria</taxon>
        <taxon>Bacillati</taxon>
        <taxon>Bacillota</taxon>
        <taxon>Erysipelotrichia</taxon>
        <taxon>Erysipelotrichales</taxon>
        <taxon>Erysipelotrichaceae</taxon>
        <taxon>Dubosiella</taxon>
    </lineage>
</organism>
<dbReference type="EMBL" id="SRYG01000007">
    <property type="protein sequence ID" value="TGY66326.1"/>
    <property type="molecule type" value="Genomic_DNA"/>
</dbReference>
<evidence type="ECO:0000313" key="2">
    <source>
        <dbReference type="Proteomes" id="UP000308836"/>
    </source>
</evidence>
<dbReference type="Proteomes" id="UP000308836">
    <property type="component" value="Unassembled WGS sequence"/>
</dbReference>
<accession>A0AC61R8J3</accession>
<proteinExistence type="predicted"/>
<sequence length="374" mass="40721">MLFKNAHVFPVETDPFVGDVRVTGKKIAGIGVDLQPEQGEEVVDCTGFRLYPGMVEAHCHLGMEESSIRSEGDDVNEMSDPLTPQVRGIDGCYPRDESVANARKAGVTCVAAGPGSANVVGGTFVCYKTFGDCIDDMAIVENVAMKAAFGENPKRVYQDSKIKTRMNIAALLRNLLFKTREYMEKKAAGNDVPFNIQYEAMIPVLEKKMPLKCHAHRSDDILTVIRIAKEFDLDVTLDHVTDGAVIVDQIKKSGYPCIVGPSLTHKSKYELQSKSFKTPKVIHDAGILFSITTDSPVVPQEYLPLCAALAHKEGLPEAACIEAITLSPAKILKIDDRVGSIRIGKDADLILCSASLLDPQNEIKAVFIDGQKVA</sequence>
<name>A0AC61R8J3_9FIRM</name>
<evidence type="ECO:0000313" key="1">
    <source>
        <dbReference type="EMBL" id="TGY66326.1"/>
    </source>
</evidence>
<keyword evidence="2" id="KW-1185">Reference proteome</keyword>
<protein>
    <submittedName>
        <fullName evidence="1">Amidohydrolase</fullName>
    </submittedName>
</protein>
<comment type="caution">
    <text evidence="1">The sequence shown here is derived from an EMBL/GenBank/DDBJ whole genome shotgun (WGS) entry which is preliminary data.</text>
</comment>
<reference evidence="1" key="1">
    <citation type="submission" date="2019-04" db="EMBL/GenBank/DDBJ databases">
        <title>Microbes associate with the intestines of laboratory mice.</title>
        <authorList>
            <person name="Navarre W."/>
            <person name="Wong E."/>
            <person name="Huang K."/>
            <person name="Tropini C."/>
            <person name="Ng K."/>
            <person name="Yu B."/>
        </authorList>
    </citation>
    <scope>NUCLEOTIDE SEQUENCE</scope>
    <source>
        <strain evidence="1">NM09_H32</strain>
    </source>
</reference>